<keyword evidence="3" id="KW-0808">Transferase</keyword>
<dbReference type="Proteomes" id="UP000244066">
    <property type="component" value="Unassembled WGS sequence"/>
</dbReference>
<comment type="caution">
    <text evidence="7">The sequence shown here is derived from an EMBL/GenBank/DDBJ whole genome shotgun (WGS) entry which is preliminary data.</text>
</comment>
<dbReference type="GO" id="GO:0030170">
    <property type="term" value="F:pyridoxal phosphate binding"/>
    <property type="evidence" value="ECO:0007669"/>
    <property type="project" value="TreeGrafter"/>
</dbReference>
<comment type="cofactor">
    <cofactor evidence="1">
        <name>pyridoxal 5'-phosphate</name>
        <dbReference type="ChEBI" id="CHEBI:597326"/>
    </cofactor>
</comment>
<evidence type="ECO:0000256" key="2">
    <source>
        <dbReference type="ARBA" id="ARBA00022576"/>
    </source>
</evidence>
<dbReference type="InterPro" id="IPR015424">
    <property type="entry name" value="PyrdxlP-dep_Trfase"/>
</dbReference>
<evidence type="ECO:0000256" key="4">
    <source>
        <dbReference type="ARBA" id="ARBA00022898"/>
    </source>
</evidence>
<dbReference type="AlphaFoldDB" id="A0A2R7Y6C2"/>
<dbReference type="PANTHER" id="PTHR30244">
    <property type="entry name" value="TRANSAMINASE"/>
    <property type="match status" value="1"/>
</dbReference>
<evidence type="ECO:0000256" key="1">
    <source>
        <dbReference type="ARBA" id="ARBA00001933"/>
    </source>
</evidence>
<evidence type="ECO:0000313" key="8">
    <source>
        <dbReference type="Proteomes" id="UP000244066"/>
    </source>
</evidence>
<dbReference type="Gene3D" id="3.90.1150.10">
    <property type="entry name" value="Aspartate Aminotransferase, domain 1"/>
    <property type="match status" value="1"/>
</dbReference>
<dbReference type="Pfam" id="PF01041">
    <property type="entry name" value="DegT_DnrJ_EryC1"/>
    <property type="match status" value="1"/>
</dbReference>
<dbReference type="CDD" id="cd00616">
    <property type="entry name" value="AHBA_syn"/>
    <property type="match status" value="1"/>
</dbReference>
<keyword evidence="2" id="KW-0032">Aminotransferase</keyword>
<evidence type="ECO:0000256" key="3">
    <source>
        <dbReference type="ARBA" id="ARBA00022679"/>
    </source>
</evidence>
<dbReference type="FunFam" id="3.40.640.10:FF:000090">
    <property type="entry name" value="Pyridoxal phosphate-dependent aminotransferase"/>
    <property type="match status" value="1"/>
</dbReference>
<reference evidence="7 8" key="1">
    <citation type="submission" date="2017-04" db="EMBL/GenBank/DDBJ databases">
        <title>Draft Aigarchaeota genome from a New Zealand hot spring.</title>
        <authorList>
            <person name="Reysenbach A.-L."/>
            <person name="Donaho J.A."/>
            <person name="Gerhart J."/>
            <person name="Kelley J.F."/>
            <person name="Kouba K."/>
            <person name="Podar M."/>
            <person name="Stott M."/>
        </authorList>
    </citation>
    <scope>NUCLEOTIDE SEQUENCE [LARGE SCALE GENOMIC DNA]</scope>
    <source>
        <strain evidence="7">NZ13_MG1</strain>
    </source>
</reference>
<evidence type="ECO:0000313" key="7">
    <source>
        <dbReference type="EMBL" id="PUA33074.1"/>
    </source>
</evidence>
<comment type="similarity">
    <text evidence="5 6">Belongs to the DegT/DnrJ/EryC1 family.</text>
</comment>
<dbReference type="EMBL" id="NDWU01000005">
    <property type="protein sequence ID" value="PUA33074.1"/>
    <property type="molecule type" value="Genomic_DNA"/>
</dbReference>
<dbReference type="InterPro" id="IPR015421">
    <property type="entry name" value="PyrdxlP-dep_Trfase_major"/>
</dbReference>
<dbReference type="PIRSF" id="PIRSF000390">
    <property type="entry name" value="PLP_StrS"/>
    <property type="match status" value="1"/>
</dbReference>
<organism evidence="7 8">
    <name type="scientific">Candidatus Terraquivivens tikiterensis</name>
    <dbReference type="NCBI Taxonomy" id="1980982"/>
    <lineage>
        <taxon>Archaea</taxon>
        <taxon>Nitrososphaerota</taxon>
        <taxon>Candidatus Wolframiiraptoraceae</taxon>
        <taxon>Candidatus Terraquivivens</taxon>
    </lineage>
</organism>
<evidence type="ECO:0000256" key="5">
    <source>
        <dbReference type="ARBA" id="ARBA00037999"/>
    </source>
</evidence>
<dbReference type="Gene3D" id="3.40.640.10">
    <property type="entry name" value="Type I PLP-dependent aspartate aminotransferase-like (Major domain)"/>
    <property type="match status" value="1"/>
</dbReference>
<dbReference type="PANTHER" id="PTHR30244:SF34">
    <property type="entry name" value="DTDP-4-AMINO-4,6-DIDEOXYGALACTOSE TRANSAMINASE"/>
    <property type="match status" value="1"/>
</dbReference>
<dbReference type="SUPFAM" id="SSF53383">
    <property type="entry name" value="PLP-dependent transferases"/>
    <property type="match status" value="1"/>
</dbReference>
<sequence length="371" mass="40823">MRINQPVIGEEEVEEVSKVLRTGMLTAWHGSGEKVSEFERRFASYVGVEYAVAVNSGTAALHTALAACGIGHGDEVIVPAMTFVATANVVLIQGAKPVFVEVDPETLCMDVEKFQNAITENTKAVIPVHVYGSPAEMDAIMDIATDRGLIVIEDAAQAHGATYKGRKVGSIGHIGCFSFFASKNMTTGEGGMITTNDAEYARRCRLFRTHGQEEAHMSVMPGLNYRMTEFEAAIGLVQLSKLERLNAIRARNAEILTGSLKNIPGIVTPTFPPYVKPSHYVYTIRVKAGPKRSRDALQKYLEENGIEAAVYWPNPVHLHPLYMGLYGYQRGSLPVAEEASDEVLSLPVHPKLSDEDLRYIVEKIKEFFSEF</sequence>
<accession>A0A2R7Y6C2</accession>
<evidence type="ECO:0008006" key="9">
    <source>
        <dbReference type="Google" id="ProtNLM"/>
    </source>
</evidence>
<dbReference type="InterPro" id="IPR015422">
    <property type="entry name" value="PyrdxlP-dep_Trfase_small"/>
</dbReference>
<keyword evidence="4 6" id="KW-0663">Pyridoxal phosphate</keyword>
<protein>
    <recommendedName>
        <fullName evidence="9">DegT/DnrJ/EryC1/StrS family aminotransferase</fullName>
    </recommendedName>
</protein>
<dbReference type="GO" id="GO:0000271">
    <property type="term" value="P:polysaccharide biosynthetic process"/>
    <property type="evidence" value="ECO:0007669"/>
    <property type="project" value="TreeGrafter"/>
</dbReference>
<name>A0A2R7Y6C2_9ARCH</name>
<evidence type="ECO:0000256" key="6">
    <source>
        <dbReference type="RuleBase" id="RU004508"/>
    </source>
</evidence>
<dbReference type="GO" id="GO:0008483">
    <property type="term" value="F:transaminase activity"/>
    <property type="evidence" value="ECO:0007669"/>
    <property type="project" value="UniProtKB-KW"/>
</dbReference>
<dbReference type="InterPro" id="IPR000653">
    <property type="entry name" value="DegT/StrS_aminotransferase"/>
</dbReference>
<gene>
    <name evidence="7" type="ORF">B9J98_02900</name>
</gene>
<proteinExistence type="inferred from homology"/>